<gene>
    <name evidence="14" type="ORF">BON22_1686</name>
</gene>
<feature type="domain" description="VLRF1" evidence="13">
    <location>
        <begin position="199"/>
        <end position="361"/>
    </location>
</feature>
<evidence type="ECO:0000256" key="6">
    <source>
        <dbReference type="ARBA" id="ARBA00022759"/>
    </source>
</evidence>
<evidence type="ECO:0000313" key="14">
    <source>
        <dbReference type="EMBL" id="ONH68643.1"/>
    </source>
</evidence>
<dbReference type="PANTHER" id="PTHR16036">
    <property type="entry name" value="ANKYRIN REPEAT AND ZINC FINGER DOMAIN-CONTAINING PROTEIN 1"/>
    <property type="match status" value="1"/>
</dbReference>
<feature type="region of interest" description="Disordered" evidence="12">
    <location>
        <begin position="524"/>
        <end position="575"/>
    </location>
</feature>
<dbReference type="GO" id="GO:0036503">
    <property type="term" value="P:ERAD pathway"/>
    <property type="evidence" value="ECO:0007669"/>
    <property type="project" value="TreeGrafter"/>
</dbReference>
<evidence type="ECO:0000256" key="2">
    <source>
        <dbReference type="ARBA" id="ARBA00009262"/>
    </source>
</evidence>
<evidence type="ECO:0000256" key="3">
    <source>
        <dbReference type="ARBA" id="ARBA00022490"/>
    </source>
</evidence>
<feature type="region of interest" description="Disordered" evidence="12">
    <location>
        <begin position="41"/>
        <end position="63"/>
    </location>
</feature>
<feature type="compositionally biased region" description="Low complexity" evidence="12">
    <location>
        <begin position="98"/>
        <end position="107"/>
    </location>
</feature>
<organism evidence="14 15">
    <name type="scientific">Cyberlindnera fabianii</name>
    <name type="common">Yeast</name>
    <name type="synonym">Hansenula fabianii</name>
    <dbReference type="NCBI Taxonomy" id="36022"/>
    <lineage>
        <taxon>Eukaryota</taxon>
        <taxon>Fungi</taxon>
        <taxon>Dikarya</taxon>
        <taxon>Ascomycota</taxon>
        <taxon>Saccharomycotina</taxon>
        <taxon>Saccharomycetes</taxon>
        <taxon>Phaffomycetales</taxon>
        <taxon>Phaffomycetaceae</taxon>
        <taxon>Cyberlindnera</taxon>
    </lineage>
</organism>
<reference evidence="15" key="1">
    <citation type="journal article" date="2017" name="Genome Announc.">
        <title>Genome sequences of Cyberlindnera fabianii 65, Pichia kudriavzevii 129, and Saccharomyces cerevisiae 131 isolated from fermented masau fruits in Zimbabwe.</title>
        <authorList>
            <person name="van Rijswijck I.M.H."/>
            <person name="Derks M.F.L."/>
            <person name="Abee T."/>
            <person name="de Ridder D."/>
            <person name="Smid E.J."/>
        </authorList>
    </citation>
    <scope>NUCLEOTIDE SEQUENCE [LARGE SCALE GENOMIC DNA]</scope>
    <source>
        <strain evidence="15">65</strain>
    </source>
</reference>
<evidence type="ECO:0000259" key="13">
    <source>
        <dbReference type="PROSITE" id="PS52044"/>
    </source>
</evidence>
<evidence type="ECO:0000256" key="10">
    <source>
        <dbReference type="PROSITE-ProRule" id="PRU01389"/>
    </source>
</evidence>
<feature type="region of interest" description="Disordered" evidence="12">
    <location>
        <begin position="254"/>
        <end position="279"/>
    </location>
</feature>
<dbReference type="Proteomes" id="UP000189513">
    <property type="component" value="Unassembled WGS sequence"/>
</dbReference>
<keyword evidence="4 10" id="KW-0540">Nuclease</keyword>
<dbReference type="GO" id="GO:0005737">
    <property type="term" value="C:cytoplasm"/>
    <property type="evidence" value="ECO:0007669"/>
    <property type="project" value="UniProtKB-SubCell"/>
</dbReference>
<feature type="region of interest" description="Disordered" evidence="12">
    <location>
        <begin position="94"/>
        <end position="118"/>
    </location>
</feature>
<comment type="caution">
    <text evidence="14">The sequence shown here is derived from an EMBL/GenBank/DDBJ whole genome shotgun (WGS) entry which is preliminary data.</text>
</comment>
<keyword evidence="9 11" id="KW-0175">Coiled coil</keyword>
<comment type="subcellular location">
    <subcellularLocation>
        <location evidence="1">Cytoplasm</location>
    </subcellularLocation>
</comment>
<dbReference type="InterPro" id="IPR041175">
    <property type="entry name" value="VLRF1/Vms1"/>
</dbReference>
<keyword evidence="6 10" id="KW-0255">Endonuclease</keyword>
<feature type="compositionally biased region" description="Polar residues" evidence="12">
    <location>
        <begin position="562"/>
        <end position="572"/>
    </location>
</feature>
<evidence type="ECO:0000256" key="9">
    <source>
        <dbReference type="ARBA" id="ARBA00023054"/>
    </source>
</evidence>
<dbReference type="VEuPathDB" id="FungiDB:BON22_1686"/>
<dbReference type="GO" id="GO:0004519">
    <property type="term" value="F:endonuclease activity"/>
    <property type="evidence" value="ECO:0007669"/>
    <property type="project" value="UniProtKB-KW"/>
</dbReference>
<dbReference type="PROSITE" id="PS52044">
    <property type="entry name" value="VLRF1"/>
    <property type="match status" value="1"/>
</dbReference>
<feature type="compositionally biased region" description="Basic and acidic residues" evidence="12">
    <location>
        <begin position="524"/>
        <end position="549"/>
    </location>
</feature>
<keyword evidence="5" id="KW-0677">Repeat</keyword>
<proteinExistence type="inferred from homology"/>
<keyword evidence="8" id="KW-0040">ANK repeat</keyword>
<name>A0A1V2L9W6_CYBFA</name>
<comment type="similarity">
    <text evidence="2 10">Belongs to the ANKZF1/VMS1 family.</text>
</comment>
<keyword evidence="7 10" id="KW-0378">Hydrolase</keyword>
<keyword evidence="3 10" id="KW-0963">Cytoplasm</keyword>
<dbReference type="Pfam" id="PF18826">
    <property type="entry name" value="bVLRF1"/>
    <property type="match status" value="1"/>
</dbReference>
<dbReference type="PANTHER" id="PTHR16036:SF2">
    <property type="entry name" value="TRNA ENDONUCLEASE ANKZF1"/>
    <property type="match status" value="1"/>
</dbReference>
<evidence type="ECO:0000256" key="1">
    <source>
        <dbReference type="ARBA" id="ARBA00004496"/>
    </source>
</evidence>
<evidence type="ECO:0000313" key="15">
    <source>
        <dbReference type="Proteomes" id="UP000189513"/>
    </source>
</evidence>
<dbReference type="InterPro" id="IPR047139">
    <property type="entry name" value="ANKZ1/VMS1"/>
</dbReference>
<feature type="coiled-coil region" evidence="11">
    <location>
        <begin position="369"/>
        <end position="396"/>
    </location>
</feature>
<dbReference type="GO" id="GO:0016787">
    <property type="term" value="F:hydrolase activity"/>
    <property type="evidence" value="ECO:0007669"/>
    <property type="project" value="UniProtKB-KW"/>
</dbReference>
<keyword evidence="15" id="KW-1185">Reference proteome</keyword>
<dbReference type="AlphaFoldDB" id="A0A1V2L9W6"/>
<protein>
    <submittedName>
        <fullName evidence="14">Protein VMS1</fullName>
    </submittedName>
</protein>
<feature type="active site" evidence="10">
    <location>
        <position position="262"/>
    </location>
</feature>
<evidence type="ECO:0000256" key="8">
    <source>
        <dbReference type="ARBA" id="ARBA00023043"/>
    </source>
</evidence>
<dbReference type="EMBL" id="MPUK01000002">
    <property type="protein sequence ID" value="ONH68643.1"/>
    <property type="molecule type" value="Genomic_DNA"/>
</dbReference>
<sequence>MTGKGSNKQPSNYRQEDTFVYGLSPRVLDSLQLMYFDSDTTQEISPISKEESPAPRALSPSLKDREYYKSDLHRLNLKRQERGLPELTEEEFEELADGLESISGSEASDSEDEEVSKDYRSKSAALDTIFEKSIQKLEQLQMEESSGVVSHLATRSPFILFNSDLLPEEKCFGIYKSIFSINDIENPIDALKRWQTTGKSKKSALFMIGGGHFAGAIVSHLPRSTKGNTVKPGENILDQSVDFIVNKTMHKYTTRRKQGGSQSAMDNAKGKANSAGSNLRRANEAALQNEVRDLLRQWKGHLDDCESIFIRATGAQSRAILIGYEGAVLKSNDPRIRAFPFTTKRATAGELKRAWVNLTYLSVTDKPKIDEKKSKLKQQQEQLKQSTLQKEKKMVEESPEVKHTKEIVGYLKKARGPVLMTYMKKNKLSGDFKLQPESEYYNTPTILHYAAAHGIKGLIPVIVKTLKPDLTGQNANGRTAYDVSANKATRQSFQMLRHELGESAQDWPATHIGPAISREEVEKAEQEAKDREDQEKKDLIEQELKKDTPVVKGPKQKLGGVSTAQANLSTLTEEQRRRVMREQMARAAEARLKAMQGK</sequence>
<dbReference type="OMA" id="AQKTIHR"/>
<evidence type="ECO:0000256" key="12">
    <source>
        <dbReference type="SAM" id="MobiDB-lite"/>
    </source>
</evidence>
<evidence type="ECO:0000256" key="11">
    <source>
        <dbReference type="SAM" id="Coils"/>
    </source>
</evidence>
<evidence type="ECO:0000256" key="4">
    <source>
        <dbReference type="ARBA" id="ARBA00022722"/>
    </source>
</evidence>
<comment type="domain">
    <text evidence="10">The VLRF1 domain mediates binding to the 60S ribosomal subunit.</text>
</comment>
<evidence type="ECO:0000256" key="7">
    <source>
        <dbReference type="ARBA" id="ARBA00022801"/>
    </source>
</evidence>
<evidence type="ECO:0000256" key="5">
    <source>
        <dbReference type="ARBA" id="ARBA00022737"/>
    </source>
</evidence>
<dbReference type="STRING" id="36022.A0A1V2L9W6"/>
<accession>A0A1V2L9W6</accession>